<name>E1ZIS2_CHLVA</name>
<evidence type="ECO:0000313" key="5">
    <source>
        <dbReference type="Proteomes" id="UP000008141"/>
    </source>
</evidence>
<dbReference type="OrthoDB" id="2548197at2759"/>
<evidence type="ECO:0000313" key="4">
    <source>
        <dbReference type="EMBL" id="EFN54208.1"/>
    </source>
</evidence>
<dbReference type="InterPro" id="IPR014048">
    <property type="entry name" value="MethylDNA_cys_MeTrfase_DNA-bd"/>
</dbReference>
<accession>E1ZIS2</accession>
<keyword evidence="5" id="KW-1185">Reference proteome</keyword>
<dbReference type="InterPro" id="IPR036217">
    <property type="entry name" value="MethylDNA_cys_MeTrfase_DNAb"/>
</dbReference>
<dbReference type="GO" id="GO:0006281">
    <property type="term" value="P:DNA repair"/>
    <property type="evidence" value="ECO:0007669"/>
    <property type="project" value="InterPro"/>
</dbReference>
<organism evidence="5">
    <name type="scientific">Chlorella variabilis</name>
    <name type="common">Green alga</name>
    <dbReference type="NCBI Taxonomy" id="554065"/>
    <lineage>
        <taxon>Eukaryota</taxon>
        <taxon>Viridiplantae</taxon>
        <taxon>Chlorophyta</taxon>
        <taxon>core chlorophytes</taxon>
        <taxon>Trebouxiophyceae</taxon>
        <taxon>Chlorellales</taxon>
        <taxon>Chlorellaceae</taxon>
        <taxon>Chlorella clade</taxon>
        <taxon>Chlorella</taxon>
    </lineage>
</organism>
<dbReference type="Gene3D" id="1.10.10.10">
    <property type="entry name" value="Winged helix-like DNA-binding domain superfamily/Winged helix DNA-binding domain"/>
    <property type="match status" value="1"/>
</dbReference>
<feature type="region of interest" description="Disordered" evidence="2">
    <location>
        <begin position="52"/>
        <end position="275"/>
    </location>
</feature>
<dbReference type="STRING" id="554065.E1ZIS2"/>
<protein>
    <recommendedName>
        <fullName evidence="3">Methylated-DNA-[protein]-cysteine S-methyltransferase DNA binding domain-containing protein</fullName>
    </recommendedName>
</protein>
<dbReference type="InterPro" id="IPR036388">
    <property type="entry name" value="WH-like_DNA-bd_sf"/>
</dbReference>
<dbReference type="Pfam" id="PF01035">
    <property type="entry name" value="DNA_binding_1"/>
    <property type="match status" value="1"/>
</dbReference>
<feature type="compositionally biased region" description="Low complexity" evidence="2">
    <location>
        <begin position="108"/>
        <end position="126"/>
    </location>
</feature>
<dbReference type="CDD" id="cd06445">
    <property type="entry name" value="ATase"/>
    <property type="match status" value="1"/>
</dbReference>
<sequence length="422" mass="43626">MDNNLEQQVELLAQGDAAMPGGGAADNLATEAQELDVLAFPFDRNREIEAELAGMSPQGVARDLEGYEAAAKELEGRAEASAPAEGGQQEGDAGGVAGGQEEEGAGEGAAEQAPQEEQMEAAAAPEGKQEAVEPPEPGAQERAAPRQGLKAGVVAGDSEEAPPVVTPRPAGGGPSGGHEGPAEQARQVQRMAEVAAPEAQLVPKEVAPAAAAAASAAQVAAGQKRKAEGEPGPAGPAEQQEQAQQEAAEAGSHEEGGPRARKRSKKKAAEPGSRGHGVYLAAVQAIPAGETATYSEVAKAAGKGPGGARMVGSAIRQLDLRHTEVPWWRVVSADGSLHPGSKQVATQQLQKLREEGARPGEDQSVAEWCQQAHCRLVGCYEHGGQRMVFTAPDDPRAAQFNPKKVEKLASTERARERGFVRI</sequence>
<dbReference type="PANTHER" id="PTHR42942:SF1">
    <property type="entry name" value="ALKYLTRANSFERASE-LIKE PROTEIN 1"/>
    <property type="match status" value="1"/>
</dbReference>
<dbReference type="GeneID" id="17353823"/>
<reference evidence="4 5" key="1">
    <citation type="journal article" date="2010" name="Plant Cell">
        <title>The Chlorella variabilis NC64A genome reveals adaptation to photosymbiosis, coevolution with viruses, and cryptic sex.</title>
        <authorList>
            <person name="Blanc G."/>
            <person name="Duncan G."/>
            <person name="Agarkova I."/>
            <person name="Borodovsky M."/>
            <person name="Gurnon J."/>
            <person name="Kuo A."/>
            <person name="Lindquist E."/>
            <person name="Lucas S."/>
            <person name="Pangilinan J."/>
            <person name="Polle J."/>
            <person name="Salamov A."/>
            <person name="Terry A."/>
            <person name="Yamada T."/>
            <person name="Dunigan D.D."/>
            <person name="Grigoriev I.V."/>
            <person name="Claverie J.M."/>
            <person name="Van Etten J.L."/>
        </authorList>
    </citation>
    <scope>NUCLEOTIDE SEQUENCE [LARGE SCALE GENOMIC DNA]</scope>
    <source>
        <strain evidence="4 5">NC64A</strain>
    </source>
</reference>
<dbReference type="InParanoid" id="E1ZIS2"/>
<dbReference type="InterPro" id="IPR052520">
    <property type="entry name" value="ATL_DNA_repair"/>
</dbReference>
<proteinExistence type="predicted"/>
<feature type="compositionally biased region" description="Low complexity" evidence="2">
    <location>
        <begin position="207"/>
        <end position="221"/>
    </location>
</feature>
<feature type="domain" description="Methylated-DNA-[protein]-cysteine S-methyltransferase DNA binding" evidence="3">
    <location>
        <begin position="281"/>
        <end position="356"/>
    </location>
</feature>
<dbReference type="EMBL" id="GL433848">
    <property type="protein sequence ID" value="EFN54208.1"/>
    <property type="molecule type" value="Genomic_DNA"/>
</dbReference>
<feature type="compositionally biased region" description="Basic and acidic residues" evidence="2">
    <location>
        <begin position="62"/>
        <end position="78"/>
    </location>
</feature>
<dbReference type="RefSeq" id="XP_005846310.1">
    <property type="nucleotide sequence ID" value="XM_005846248.1"/>
</dbReference>
<keyword evidence="1" id="KW-0227">DNA damage</keyword>
<feature type="compositionally biased region" description="Low complexity" evidence="2">
    <location>
        <begin position="235"/>
        <end position="250"/>
    </location>
</feature>
<dbReference type="KEGG" id="cvr:CHLNCDRAFT_135686"/>
<feature type="compositionally biased region" description="Gly residues" evidence="2">
    <location>
        <begin position="88"/>
        <end position="98"/>
    </location>
</feature>
<dbReference type="Proteomes" id="UP000008141">
    <property type="component" value="Unassembled WGS sequence"/>
</dbReference>
<dbReference type="GO" id="GO:0003824">
    <property type="term" value="F:catalytic activity"/>
    <property type="evidence" value="ECO:0007669"/>
    <property type="project" value="InterPro"/>
</dbReference>
<dbReference type="AlphaFoldDB" id="E1ZIS2"/>
<dbReference type="SUPFAM" id="SSF46767">
    <property type="entry name" value="Methylated DNA-protein cysteine methyltransferase, C-terminal domain"/>
    <property type="match status" value="1"/>
</dbReference>
<evidence type="ECO:0000259" key="3">
    <source>
        <dbReference type="Pfam" id="PF01035"/>
    </source>
</evidence>
<dbReference type="PANTHER" id="PTHR42942">
    <property type="entry name" value="6-O-METHYLGUANINE DNA METHYLTRANSFERASE"/>
    <property type="match status" value="1"/>
</dbReference>
<evidence type="ECO:0000256" key="1">
    <source>
        <dbReference type="ARBA" id="ARBA00022763"/>
    </source>
</evidence>
<evidence type="ECO:0000256" key="2">
    <source>
        <dbReference type="SAM" id="MobiDB-lite"/>
    </source>
</evidence>
<gene>
    <name evidence="4" type="ORF">CHLNCDRAFT_135686</name>
</gene>
<feature type="compositionally biased region" description="Gly residues" evidence="2">
    <location>
        <begin position="170"/>
        <end position="179"/>
    </location>
</feature>